<dbReference type="OrthoDB" id="2160351at2759"/>
<feature type="domain" description="U1-type" evidence="4">
    <location>
        <begin position="252"/>
        <end position="286"/>
    </location>
</feature>
<gene>
    <name evidence="5" type="ORF">FA15DRAFT_611630</name>
</gene>
<dbReference type="Proteomes" id="UP000307440">
    <property type="component" value="Unassembled WGS sequence"/>
</dbReference>
<comment type="subcellular location">
    <subcellularLocation>
        <location evidence="1">Nucleus</location>
    </subcellularLocation>
</comment>
<sequence length="509" mass="58657">MDSFIEIQRQTQEEIERFDKALYTILSRPSTSHEVVLQNEHKAAQVLDRISARAATMDALYDQDDAKKAELEALSGNDLSPFYARLVKIQEHYNKYPDSLPGGGFDLELAYFLDEPGQEEEDFEEEDPVALLFSGEESYGRYLDLYTNHTTYSNLKGIGKRPAYLQYLDLLNAAQQQPVHSDLPKEVRFTKDYETYIKDLHSYLLSFTKRSQPLYDVEAEQRRAEEDFQTKWDANELPGWEDVIEKKDQEGIPGIWCAACQKLYSKQTVYDAHLTSKKHIKASQKQAASGAPPPNPNGNGESHVPQTNHQSPARTRIRTSAYYTHLSTSLLQNLASVLAETKSNVERRFSLTAREREQELQEKANPPPPPVNAEGNEEEEEEERIYNPLKLPLGWDGKPIPYWLYKLHGLGVEYKCEICSDHVYMGRKNFDRHFQESRHAFGMRALGLPNTKHFHEITRIEDALALAEKLKQEGRNEIFENETMEELEDDEGNVYNRKTYEDLKKQGLI</sequence>
<dbReference type="PANTHER" id="PTHR12786">
    <property type="entry name" value="SPLICING FACTOR SF3A-RELATED"/>
    <property type="match status" value="1"/>
</dbReference>
<dbReference type="PANTHER" id="PTHR12786:SF2">
    <property type="entry name" value="SPLICING FACTOR 3A SUBUNIT 3"/>
    <property type="match status" value="1"/>
</dbReference>
<keyword evidence="6" id="KW-1185">Reference proteome</keyword>
<dbReference type="AlphaFoldDB" id="A0A5C3LA43"/>
<dbReference type="EMBL" id="ML210153">
    <property type="protein sequence ID" value="TFK28876.1"/>
    <property type="molecule type" value="Genomic_DNA"/>
</dbReference>
<organism evidence="5 6">
    <name type="scientific">Coprinopsis marcescibilis</name>
    <name type="common">Agaric fungus</name>
    <name type="synonym">Psathyrella marcescibilis</name>
    <dbReference type="NCBI Taxonomy" id="230819"/>
    <lineage>
        <taxon>Eukaryota</taxon>
        <taxon>Fungi</taxon>
        <taxon>Dikarya</taxon>
        <taxon>Basidiomycota</taxon>
        <taxon>Agaricomycotina</taxon>
        <taxon>Agaricomycetes</taxon>
        <taxon>Agaricomycetidae</taxon>
        <taxon>Agaricales</taxon>
        <taxon>Agaricineae</taxon>
        <taxon>Psathyrellaceae</taxon>
        <taxon>Coprinopsis</taxon>
    </lineage>
</organism>
<dbReference type="STRING" id="230819.A0A5C3LA43"/>
<accession>A0A5C3LA43</accession>
<dbReference type="Pfam" id="PF12874">
    <property type="entry name" value="zf-met"/>
    <property type="match status" value="1"/>
</dbReference>
<dbReference type="GO" id="GO:0005681">
    <property type="term" value="C:spliceosomal complex"/>
    <property type="evidence" value="ECO:0007669"/>
    <property type="project" value="InterPro"/>
</dbReference>
<dbReference type="InterPro" id="IPR031774">
    <property type="entry name" value="SF3A3_dom"/>
</dbReference>
<dbReference type="SUPFAM" id="SSF57667">
    <property type="entry name" value="beta-beta-alpha zinc fingers"/>
    <property type="match status" value="1"/>
</dbReference>
<dbReference type="InterPro" id="IPR024598">
    <property type="entry name" value="SF3a60/Prp9_C"/>
</dbReference>
<feature type="region of interest" description="Disordered" evidence="3">
    <location>
        <begin position="280"/>
        <end position="313"/>
    </location>
</feature>
<dbReference type="InterPro" id="IPR013087">
    <property type="entry name" value="Znf_C2H2_type"/>
</dbReference>
<feature type="region of interest" description="Disordered" evidence="3">
    <location>
        <begin position="354"/>
        <end position="382"/>
    </location>
</feature>
<evidence type="ECO:0000259" key="4">
    <source>
        <dbReference type="SMART" id="SM00451"/>
    </source>
</evidence>
<dbReference type="GO" id="GO:0008270">
    <property type="term" value="F:zinc ion binding"/>
    <property type="evidence" value="ECO:0007669"/>
    <property type="project" value="UniProtKB-KW"/>
</dbReference>
<dbReference type="GO" id="GO:0003723">
    <property type="term" value="F:RNA binding"/>
    <property type="evidence" value="ECO:0007669"/>
    <property type="project" value="InterPro"/>
</dbReference>
<name>A0A5C3LA43_COPMA</name>
<dbReference type="InterPro" id="IPR036236">
    <property type="entry name" value="Znf_C2H2_sf"/>
</dbReference>
<feature type="compositionally biased region" description="Polar residues" evidence="3">
    <location>
        <begin position="304"/>
        <end position="313"/>
    </location>
</feature>
<protein>
    <submittedName>
        <fullName evidence="5">RNA splicing factor PRP9</fullName>
    </submittedName>
</protein>
<dbReference type="SMART" id="SM00451">
    <property type="entry name" value="ZnF_U1"/>
    <property type="match status" value="1"/>
</dbReference>
<dbReference type="Pfam" id="PF16837">
    <property type="entry name" value="SF3A3"/>
    <property type="match status" value="1"/>
</dbReference>
<evidence type="ECO:0000256" key="3">
    <source>
        <dbReference type="SAM" id="MobiDB-lite"/>
    </source>
</evidence>
<dbReference type="GO" id="GO:0000398">
    <property type="term" value="P:mRNA splicing, via spliceosome"/>
    <property type="evidence" value="ECO:0007669"/>
    <property type="project" value="InterPro"/>
</dbReference>
<reference evidence="5 6" key="1">
    <citation type="journal article" date="2019" name="Nat. Ecol. Evol.">
        <title>Megaphylogeny resolves global patterns of mushroom evolution.</title>
        <authorList>
            <person name="Varga T."/>
            <person name="Krizsan K."/>
            <person name="Foldi C."/>
            <person name="Dima B."/>
            <person name="Sanchez-Garcia M."/>
            <person name="Sanchez-Ramirez S."/>
            <person name="Szollosi G.J."/>
            <person name="Szarkandi J.G."/>
            <person name="Papp V."/>
            <person name="Albert L."/>
            <person name="Andreopoulos W."/>
            <person name="Angelini C."/>
            <person name="Antonin V."/>
            <person name="Barry K.W."/>
            <person name="Bougher N.L."/>
            <person name="Buchanan P."/>
            <person name="Buyck B."/>
            <person name="Bense V."/>
            <person name="Catcheside P."/>
            <person name="Chovatia M."/>
            <person name="Cooper J."/>
            <person name="Damon W."/>
            <person name="Desjardin D."/>
            <person name="Finy P."/>
            <person name="Geml J."/>
            <person name="Haridas S."/>
            <person name="Hughes K."/>
            <person name="Justo A."/>
            <person name="Karasinski D."/>
            <person name="Kautmanova I."/>
            <person name="Kiss B."/>
            <person name="Kocsube S."/>
            <person name="Kotiranta H."/>
            <person name="LaButti K.M."/>
            <person name="Lechner B.E."/>
            <person name="Liimatainen K."/>
            <person name="Lipzen A."/>
            <person name="Lukacs Z."/>
            <person name="Mihaltcheva S."/>
            <person name="Morgado L.N."/>
            <person name="Niskanen T."/>
            <person name="Noordeloos M.E."/>
            <person name="Ohm R.A."/>
            <person name="Ortiz-Santana B."/>
            <person name="Ovrebo C."/>
            <person name="Racz N."/>
            <person name="Riley R."/>
            <person name="Savchenko A."/>
            <person name="Shiryaev A."/>
            <person name="Soop K."/>
            <person name="Spirin V."/>
            <person name="Szebenyi C."/>
            <person name="Tomsovsky M."/>
            <person name="Tulloss R.E."/>
            <person name="Uehling J."/>
            <person name="Grigoriev I.V."/>
            <person name="Vagvolgyi C."/>
            <person name="Papp T."/>
            <person name="Martin F.M."/>
            <person name="Miettinen O."/>
            <person name="Hibbett D.S."/>
            <person name="Nagy L.G."/>
        </authorList>
    </citation>
    <scope>NUCLEOTIDE SEQUENCE [LARGE SCALE GENOMIC DNA]</scope>
    <source>
        <strain evidence="5 6">CBS 121175</strain>
    </source>
</reference>
<evidence type="ECO:0000256" key="2">
    <source>
        <dbReference type="ARBA" id="ARBA00023242"/>
    </source>
</evidence>
<dbReference type="Pfam" id="PF12108">
    <property type="entry name" value="SF3a60_bindingd"/>
    <property type="match status" value="1"/>
</dbReference>
<proteinExistence type="predicted"/>
<dbReference type="InterPro" id="IPR051421">
    <property type="entry name" value="RNA_Proc_DNA_Dmg_Regulator"/>
</dbReference>
<evidence type="ECO:0000313" key="6">
    <source>
        <dbReference type="Proteomes" id="UP000307440"/>
    </source>
</evidence>
<keyword evidence="2" id="KW-0539">Nucleus</keyword>
<evidence type="ECO:0000256" key="1">
    <source>
        <dbReference type="ARBA" id="ARBA00004123"/>
    </source>
</evidence>
<evidence type="ECO:0000313" key="5">
    <source>
        <dbReference type="EMBL" id="TFK28876.1"/>
    </source>
</evidence>
<dbReference type="Pfam" id="PF11931">
    <property type="entry name" value="SF3a60_Prp9_C"/>
    <property type="match status" value="1"/>
</dbReference>
<dbReference type="InterPro" id="IPR021966">
    <property type="entry name" value="SF3a60_bindingd"/>
</dbReference>
<dbReference type="InterPro" id="IPR003604">
    <property type="entry name" value="Matrin/U1-like-C_Znf_C2H2"/>
</dbReference>